<keyword evidence="1" id="KW-0812">Transmembrane</keyword>
<keyword evidence="1" id="KW-0472">Membrane</keyword>
<feature type="transmembrane region" description="Helical" evidence="1">
    <location>
        <begin position="7"/>
        <end position="25"/>
    </location>
</feature>
<dbReference type="AlphaFoldDB" id="A0A6C0EGD0"/>
<dbReference type="EMBL" id="MN738854">
    <property type="protein sequence ID" value="QHT28267.1"/>
    <property type="molecule type" value="Genomic_DNA"/>
</dbReference>
<keyword evidence="1" id="KW-1133">Transmembrane helix</keyword>
<evidence type="ECO:0000256" key="1">
    <source>
        <dbReference type="SAM" id="Phobius"/>
    </source>
</evidence>
<evidence type="ECO:0000313" key="2">
    <source>
        <dbReference type="EMBL" id="QHT28267.1"/>
    </source>
</evidence>
<accession>A0A6C0EGD0</accession>
<proteinExistence type="predicted"/>
<protein>
    <submittedName>
        <fullName evidence="2">Uncharacterized protein</fullName>
    </submittedName>
</protein>
<sequence>MYLMLKIIAKIFLVLVILFGMFLFIDAFNIDLEKIHEKRLVKEITIET</sequence>
<organism evidence="2">
    <name type="scientific">viral metagenome</name>
    <dbReference type="NCBI Taxonomy" id="1070528"/>
    <lineage>
        <taxon>unclassified sequences</taxon>
        <taxon>metagenomes</taxon>
        <taxon>organismal metagenomes</taxon>
    </lineage>
</organism>
<reference evidence="2" key="1">
    <citation type="journal article" date="2020" name="Nature">
        <title>Giant virus diversity and host interactions through global metagenomics.</title>
        <authorList>
            <person name="Schulz F."/>
            <person name="Roux S."/>
            <person name="Paez-Espino D."/>
            <person name="Jungbluth S."/>
            <person name="Walsh D.A."/>
            <person name="Denef V.J."/>
            <person name="McMahon K.D."/>
            <person name="Konstantinidis K.T."/>
            <person name="Eloe-Fadrosh E.A."/>
            <person name="Kyrpides N.C."/>
            <person name="Woyke T."/>
        </authorList>
    </citation>
    <scope>NUCLEOTIDE SEQUENCE</scope>
    <source>
        <strain evidence="2">GVMAG-M-3300001348-25</strain>
    </source>
</reference>
<name>A0A6C0EGD0_9ZZZZ</name>